<keyword evidence="3" id="KW-0479">Metal-binding</keyword>
<protein>
    <submittedName>
        <fullName evidence="9">4Fe-4S binding protein</fullName>
    </submittedName>
</protein>
<dbReference type="PROSITE" id="PS00198">
    <property type="entry name" value="4FE4S_FER_1"/>
    <property type="match status" value="1"/>
</dbReference>
<keyword evidence="4" id="KW-0249">Electron transport</keyword>
<feature type="domain" description="4Fe-4S ferredoxin-type" evidence="8">
    <location>
        <begin position="208"/>
        <end position="240"/>
    </location>
</feature>
<name>A0ABW8T5T5_9CLOT</name>
<dbReference type="InterPro" id="IPR017896">
    <property type="entry name" value="4Fe4S_Fe-S-bd"/>
</dbReference>
<evidence type="ECO:0000256" key="2">
    <source>
        <dbReference type="ARBA" id="ARBA00022485"/>
    </source>
</evidence>
<evidence type="ECO:0000313" key="10">
    <source>
        <dbReference type="Proteomes" id="UP001623591"/>
    </source>
</evidence>
<keyword evidence="1" id="KW-0813">Transport</keyword>
<sequence length="240" mass="27371">MKRQNFRMLLLLSAMLLFPITIYYFSPALIIQGAMEGIVTGSFLVFVAMLVGSIFFGRLFCGYLCPAGGLQECAMHVNNKSPKQGWKNNIKYVTWLIWIIIIIVCFIFSKQKLTVDFFSMTDHGISIANISDYVIYYGVVLLFFAPSILFGKRIICHYFCWMAPFMVIGSKIGNQLHIKRLRLYADENACVNCHICDKHCPMSLKVAEKVKMGNMYDNECILCGACIDNCPKRAINYKIE</sequence>
<keyword evidence="2" id="KW-0004">4Fe-4S</keyword>
<accession>A0ABW8T5T5</accession>
<organism evidence="9 10">
    <name type="scientific">Candidatus Clostridium stratigraminis</name>
    <dbReference type="NCBI Taxonomy" id="3381661"/>
    <lineage>
        <taxon>Bacteria</taxon>
        <taxon>Bacillati</taxon>
        <taxon>Bacillota</taxon>
        <taxon>Clostridia</taxon>
        <taxon>Eubacteriales</taxon>
        <taxon>Clostridiaceae</taxon>
        <taxon>Clostridium</taxon>
    </lineage>
</organism>
<keyword evidence="7" id="KW-0472">Membrane</keyword>
<dbReference type="PROSITE" id="PS51379">
    <property type="entry name" value="4FE4S_FER_2"/>
    <property type="match status" value="2"/>
</dbReference>
<keyword evidence="10" id="KW-1185">Reference proteome</keyword>
<comment type="caution">
    <text evidence="9">The sequence shown here is derived from an EMBL/GenBank/DDBJ whole genome shotgun (WGS) entry which is preliminary data.</text>
</comment>
<evidence type="ECO:0000256" key="3">
    <source>
        <dbReference type="ARBA" id="ARBA00022723"/>
    </source>
</evidence>
<keyword evidence="7" id="KW-0812">Transmembrane</keyword>
<dbReference type="Pfam" id="PF13187">
    <property type="entry name" value="Fer4_9"/>
    <property type="match status" value="1"/>
</dbReference>
<evidence type="ECO:0000313" key="9">
    <source>
        <dbReference type="EMBL" id="MFL0247103.1"/>
    </source>
</evidence>
<evidence type="ECO:0000256" key="7">
    <source>
        <dbReference type="SAM" id="Phobius"/>
    </source>
</evidence>
<evidence type="ECO:0000259" key="8">
    <source>
        <dbReference type="PROSITE" id="PS51379"/>
    </source>
</evidence>
<dbReference type="PANTHER" id="PTHR30176">
    <property type="entry name" value="FERREDOXIN-TYPE PROTEIN NAPH"/>
    <property type="match status" value="1"/>
</dbReference>
<keyword evidence="5" id="KW-0408">Iron</keyword>
<keyword evidence="6" id="KW-0411">Iron-sulfur</keyword>
<feature type="transmembrane region" description="Helical" evidence="7">
    <location>
        <begin position="6"/>
        <end position="25"/>
    </location>
</feature>
<keyword evidence="7" id="KW-1133">Transmembrane helix</keyword>
<dbReference type="PANTHER" id="PTHR30176:SF3">
    <property type="entry name" value="FERREDOXIN-TYPE PROTEIN NAPH"/>
    <property type="match status" value="1"/>
</dbReference>
<dbReference type="EMBL" id="JBJHZZ010000004">
    <property type="protein sequence ID" value="MFL0247103.1"/>
    <property type="molecule type" value="Genomic_DNA"/>
</dbReference>
<evidence type="ECO:0000256" key="1">
    <source>
        <dbReference type="ARBA" id="ARBA00022448"/>
    </source>
</evidence>
<evidence type="ECO:0000256" key="5">
    <source>
        <dbReference type="ARBA" id="ARBA00023004"/>
    </source>
</evidence>
<evidence type="ECO:0000256" key="6">
    <source>
        <dbReference type="ARBA" id="ARBA00023014"/>
    </source>
</evidence>
<reference evidence="9 10" key="1">
    <citation type="submission" date="2024-11" db="EMBL/GenBank/DDBJ databases">
        <authorList>
            <person name="Heng Y.C."/>
            <person name="Lim A.C.H."/>
            <person name="Lee J.K.Y."/>
            <person name="Kittelmann S."/>
        </authorList>
    </citation>
    <scope>NUCLEOTIDE SEQUENCE [LARGE SCALE GENOMIC DNA]</scope>
    <source>
        <strain evidence="9 10">WILCCON 0185</strain>
    </source>
</reference>
<dbReference type="Gene3D" id="3.30.70.20">
    <property type="match status" value="1"/>
</dbReference>
<evidence type="ECO:0000256" key="4">
    <source>
        <dbReference type="ARBA" id="ARBA00022982"/>
    </source>
</evidence>
<gene>
    <name evidence="9" type="ORF">ACJDUG_08970</name>
</gene>
<dbReference type="InterPro" id="IPR017900">
    <property type="entry name" value="4Fe4S_Fe_S_CS"/>
</dbReference>
<feature type="transmembrane region" description="Helical" evidence="7">
    <location>
        <begin position="130"/>
        <end position="149"/>
    </location>
</feature>
<dbReference type="Proteomes" id="UP001623591">
    <property type="component" value="Unassembled WGS sequence"/>
</dbReference>
<dbReference type="Pfam" id="PF12801">
    <property type="entry name" value="Fer4_5"/>
    <property type="match status" value="2"/>
</dbReference>
<feature type="transmembrane region" description="Helical" evidence="7">
    <location>
        <begin position="37"/>
        <end position="56"/>
    </location>
</feature>
<dbReference type="InterPro" id="IPR051684">
    <property type="entry name" value="Electron_Trans/Redox"/>
</dbReference>
<proteinExistence type="predicted"/>
<feature type="transmembrane region" description="Helical" evidence="7">
    <location>
        <begin position="92"/>
        <end position="109"/>
    </location>
</feature>
<feature type="domain" description="4Fe-4S ferredoxin-type" evidence="8">
    <location>
        <begin position="181"/>
        <end position="201"/>
    </location>
</feature>
<dbReference type="SUPFAM" id="SSF54862">
    <property type="entry name" value="4Fe-4S ferredoxins"/>
    <property type="match status" value="1"/>
</dbReference>
<dbReference type="RefSeq" id="WP_406769548.1">
    <property type="nucleotide sequence ID" value="NZ_JBJHZZ010000004.1"/>
</dbReference>